<dbReference type="SUPFAM" id="SSF51735">
    <property type="entry name" value="NAD(P)-binding Rossmann-fold domains"/>
    <property type="match status" value="1"/>
</dbReference>
<reference evidence="6 7" key="1">
    <citation type="submission" date="2020-08" db="EMBL/GenBank/DDBJ databases">
        <title>Genomic Encyclopedia of Type Strains, Phase IV (KMG-IV): sequencing the most valuable type-strain genomes for metagenomic binning, comparative biology and taxonomic classification.</title>
        <authorList>
            <person name="Goeker M."/>
        </authorList>
    </citation>
    <scope>NUCLEOTIDE SEQUENCE [LARGE SCALE GENOMIC DNA]</scope>
    <source>
        <strain evidence="6 7">DSM 24661</strain>
    </source>
</reference>
<dbReference type="NCBIfam" id="NF002969">
    <property type="entry name" value="PRK03643.1"/>
    <property type="match status" value="1"/>
</dbReference>
<feature type="domain" description="Mannitol dehydrogenase C-terminal" evidence="5">
    <location>
        <begin position="275"/>
        <end position="476"/>
    </location>
</feature>
<accession>A0A840ULM5</accession>
<dbReference type="InterPro" id="IPR013131">
    <property type="entry name" value="Mannitol_DH_N"/>
</dbReference>
<evidence type="ECO:0000256" key="2">
    <source>
        <dbReference type="ARBA" id="ARBA00023027"/>
    </source>
</evidence>
<dbReference type="RefSeq" id="WP_183858965.1">
    <property type="nucleotide sequence ID" value="NZ_JACHFH010000002.1"/>
</dbReference>
<dbReference type="Proteomes" id="UP000559117">
    <property type="component" value="Unassembled WGS sequence"/>
</dbReference>
<dbReference type="GO" id="GO:0008926">
    <property type="term" value="F:mannitol-1-phosphate 5-dehydrogenase activity"/>
    <property type="evidence" value="ECO:0007669"/>
    <property type="project" value="UniProtKB-EC"/>
</dbReference>
<comment type="caution">
    <text evidence="6">The sequence shown here is derived from an EMBL/GenBank/DDBJ whole genome shotgun (WGS) entry which is preliminary data.</text>
</comment>
<evidence type="ECO:0000313" key="6">
    <source>
        <dbReference type="EMBL" id="MBB5335142.1"/>
    </source>
</evidence>
<gene>
    <name evidence="6" type="ORF">HNR32_000256</name>
</gene>
<dbReference type="AlphaFoldDB" id="A0A840ULM5"/>
<keyword evidence="1" id="KW-0560">Oxidoreductase</keyword>
<dbReference type="GO" id="GO:0009026">
    <property type="term" value="F:tagaturonate reductase activity"/>
    <property type="evidence" value="ECO:0007669"/>
    <property type="project" value="TreeGrafter"/>
</dbReference>
<keyword evidence="7" id="KW-1185">Reference proteome</keyword>
<dbReference type="InterPro" id="IPR036291">
    <property type="entry name" value="NAD(P)-bd_dom_sf"/>
</dbReference>
<proteinExistence type="predicted"/>
<feature type="domain" description="Mannitol dehydrogenase N-terminal" evidence="4">
    <location>
        <begin position="18"/>
        <end position="261"/>
    </location>
</feature>
<dbReference type="SUPFAM" id="SSF48179">
    <property type="entry name" value="6-phosphogluconate dehydrogenase C-terminal domain-like"/>
    <property type="match status" value="1"/>
</dbReference>
<dbReference type="GO" id="GO:0019698">
    <property type="term" value="P:D-galacturonate catabolic process"/>
    <property type="evidence" value="ECO:0007669"/>
    <property type="project" value="TreeGrafter"/>
</dbReference>
<dbReference type="Pfam" id="PF01232">
    <property type="entry name" value="Mannitol_dh"/>
    <property type="match status" value="1"/>
</dbReference>
<name>A0A840ULM5_9FIRM</name>
<dbReference type="Pfam" id="PF08125">
    <property type="entry name" value="Mannitol_dh_C"/>
    <property type="match status" value="1"/>
</dbReference>
<dbReference type="PANTHER" id="PTHR30524:SF0">
    <property type="entry name" value="ALTRONATE OXIDOREDUCTASE-RELATED"/>
    <property type="match status" value="1"/>
</dbReference>
<dbReference type="PANTHER" id="PTHR30524">
    <property type="entry name" value="MANNITOL-1-PHOSPHATE 5-DEHYDROGENASE"/>
    <property type="match status" value="1"/>
</dbReference>
<sequence length="501" mass="57260">MKMLNMTTQPEMKTNLPEKIIQFGEGNFLRCFIDWMIKRLNDKNLFNGRVVAIQPTPHGQIVGKLNEQDALYTTILRGIQNGTTINKAEIINSVSRGINPYTNWHNVLKCAENPAIEYVFSNTTEAGLTYNNEDTAQMQPPLSFPAKLTLYLYHRYEYFHGAADKGMYIIPCELLEANGDLLKKIILHYCADWNLPQNFINWLNNNNKFYNTLVDRVVSGYPKDEIEELTDKLQYEDKLLVCGEPFHFFAIEGDEILKEKLPFAKIGLNVVVEKDISKYRQRKVRLLNGGHTANVPAAFLSGLDTVAQMMDDSTTGRFSRHVINDIILPSINMDKKMLSEFANSVVERFQNPFIKHYLLSILLNSTSKFKVRVLPSLLQYHDKFNKFPDELLFSFAAYIYIYKPVRTADNHLYGLRKGQEYELTDNKININKLEQAWGLYANSESTAQQTAVAIVNDASLWDTDFSVFPEVAETVGSYLYQIDTKGCKAVMKNLLSVGVSL</sequence>
<evidence type="ECO:0000256" key="3">
    <source>
        <dbReference type="ARBA" id="ARBA00048615"/>
    </source>
</evidence>
<dbReference type="Gene3D" id="1.10.1040.10">
    <property type="entry name" value="N-(1-d-carboxylethyl)-l-norvaline Dehydrogenase, domain 2"/>
    <property type="match status" value="1"/>
</dbReference>
<dbReference type="InterPro" id="IPR013328">
    <property type="entry name" value="6PGD_dom2"/>
</dbReference>
<evidence type="ECO:0000313" key="7">
    <source>
        <dbReference type="Proteomes" id="UP000559117"/>
    </source>
</evidence>
<dbReference type="InterPro" id="IPR013118">
    <property type="entry name" value="Mannitol_DH_C"/>
</dbReference>
<dbReference type="GO" id="GO:0005829">
    <property type="term" value="C:cytosol"/>
    <property type="evidence" value="ECO:0007669"/>
    <property type="project" value="TreeGrafter"/>
</dbReference>
<organism evidence="6 7">
    <name type="scientific">Pectinatus brassicae</name>
    <dbReference type="NCBI Taxonomy" id="862415"/>
    <lineage>
        <taxon>Bacteria</taxon>
        <taxon>Bacillati</taxon>
        <taxon>Bacillota</taxon>
        <taxon>Negativicutes</taxon>
        <taxon>Selenomonadales</taxon>
        <taxon>Selenomonadaceae</taxon>
        <taxon>Pectinatus</taxon>
    </lineage>
</organism>
<evidence type="ECO:0000256" key="1">
    <source>
        <dbReference type="ARBA" id="ARBA00023002"/>
    </source>
</evidence>
<comment type="catalytic activity">
    <reaction evidence="3">
        <text>D-mannitol 1-phosphate + NAD(+) = beta-D-fructose 6-phosphate + NADH + H(+)</text>
        <dbReference type="Rhea" id="RHEA:19661"/>
        <dbReference type="ChEBI" id="CHEBI:15378"/>
        <dbReference type="ChEBI" id="CHEBI:57540"/>
        <dbReference type="ChEBI" id="CHEBI:57634"/>
        <dbReference type="ChEBI" id="CHEBI:57945"/>
        <dbReference type="ChEBI" id="CHEBI:61381"/>
        <dbReference type="EC" id="1.1.1.17"/>
    </reaction>
</comment>
<evidence type="ECO:0000259" key="5">
    <source>
        <dbReference type="Pfam" id="PF08125"/>
    </source>
</evidence>
<evidence type="ECO:0000259" key="4">
    <source>
        <dbReference type="Pfam" id="PF01232"/>
    </source>
</evidence>
<dbReference type="EMBL" id="JACHFH010000002">
    <property type="protein sequence ID" value="MBB5335142.1"/>
    <property type="molecule type" value="Genomic_DNA"/>
</dbReference>
<keyword evidence="2" id="KW-0520">NAD</keyword>
<dbReference type="Gene3D" id="3.40.50.720">
    <property type="entry name" value="NAD(P)-binding Rossmann-like Domain"/>
    <property type="match status" value="1"/>
</dbReference>
<dbReference type="InterPro" id="IPR008927">
    <property type="entry name" value="6-PGluconate_DH-like_C_sf"/>
</dbReference>
<protein>
    <submittedName>
        <fullName evidence="6">Mannitol-1-phosphate/altronate dehydrogenase</fullName>
    </submittedName>
</protein>
<dbReference type="GO" id="GO:0019592">
    <property type="term" value="P:mannitol catabolic process"/>
    <property type="evidence" value="ECO:0007669"/>
    <property type="project" value="TreeGrafter"/>
</dbReference>